<dbReference type="HAMAP" id="MF_00087">
    <property type="entry name" value="Glu_tRNA_reductase"/>
    <property type="match status" value="1"/>
</dbReference>
<evidence type="ECO:0000259" key="10">
    <source>
        <dbReference type="Pfam" id="PF00745"/>
    </source>
</evidence>
<dbReference type="PANTHER" id="PTHR43013">
    <property type="entry name" value="GLUTAMYL-TRNA REDUCTASE"/>
    <property type="match status" value="1"/>
</dbReference>
<comment type="similarity">
    <text evidence="2 8 9">Belongs to the glutamyl-tRNA reductase family.</text>
</comment>
<comment type="domain">
    <text evidence="8">Possesses an unusual extended V-shaped dimeric structure with each monomer consisting of three distinct domains arranged along a curved 'spinal' alpha-helix. The N-terminal catalytic domain specifically recognizes the glutamate moiety of the substrate. The second domain is the NADPH-binding domain, and the third C-terminal domain is responsible for dimerization.</text>
</comment>
<accession>A0ABT5YZ21</accession>
<dbReference type="InterPro" id="IPR036291">
    <property type="entry name" value="NAD(P)-bd_dom_sf"/>
</dbReference>
<evidence type="ECO:0000313" key="13">
    <source>
        <dbReference type="EMBL" id="MDF2256035.1"/>
    </source>
</evidence>
<comment type="function">
    <text evidence="8">Catalyzes the NADPH-dependent reduction of glutamyl-tRNA(Glu) to glutamate 1-semialdehyde (GSA).</text>
</comment>
<dbReference type="Pfam" id="PF05201">
    <property type="entry name" value="GlutR_N"/>
    <property type="match status" value="1"/>
</dbReference>
<feature type="binding site" evidence="8">
    <location>
        <position position="120"/>
    </location>
    <ligand>
        <name>substrate</name>
    </ligand>
</feature>
<dbReference type="SUPFAM" id="SSF69075">
    <property type="entry name" value="Glutamyl tRNA-reductase dimerization domain"/>
    <property type="match status" value="1"/>
</dbReference>
<comment type="pathway">
    <text evidence="1 8 9">Porphyrin-containing compound metabolism; protoporphyrin-IX biosynthesis; 5-aminolevulinate from L-glutamyl-tRNA(Glu): step 1/2.</text>
</comment>
<dbReference type="Pfam" id="PF01488">
    <property type="entry name" value="Shikimate_DH"/>
    <property type="match status" value="1"/>
</dbReference>
<evidence type="ECO:0000256" key="1">
    <source>
        <dbReference type="ARBA" id="ARBA00005059"/>
    </source>
</evidence>
<keyword evidence="4 8" id="KW-0521">NADP</keyword>
<dbReference type="SUPFAM" id="SSF69742">
    <property type="entry name" value="Glutamyl tRNA-reductase catalytic, N-terminal domain"/>
    <property type="match status" value="1"/>
</dbReference>
<dbReference type="RefSeq" id="WP_275811551.1">
    <property type="nucleotide sequence ID" value="NZ_BAAANM010000018.1"/>
</dbReference>
<dbReference type="PIRSF" id="PIRSF000445">
    <property type="entry name" value="4pyrrol_synth_GluRdtase"/>
    <property type="match status" value="1"/>
</dbReference>
<comment type="subunit">
    <text evidence="8">Homodimer.</text>
</comment>
<evidence type="ECO:0000256" key="8">
    <source>
        <dbReference type="HAMAP-Rule" id="MF_00087"/>
    </source>
</evidence>
<dbReference type="EMBL" id="JARHTQ010000005">
    <property type="protein sequence ID" value="MDF2256035.1"/>
    <property type="molecule type" value="Genomic_DNA"/>
</dbReference>
<evidence type="ECO:0000256" key="9">
    <source>
        <dbReference type="RuleBase" id="RU000584"/>
    </source>
</evidence>
<evidence type="ECO:0000256" key="4">
    <source>
        <dbReference type="ARBA" id="ARBA00022857"/>
    </source>
</evidence>
<dbReference type="Proteomes" id="UP001220022">
    <property type="component" value="Unassembled WGS sequence"/>
</dbReference>
<comment type="miscellaneous">
    <text evidence="8">During catalysis, the active site Cys acts as a nucleophile attacking the alpha-carbonyl group of tRNA-bound glutamate with the formation of a thioester intermediate between enzyme and glutamate, and the concomitant release of tRNA(Glu). The thioester intermediate is finally reduced by direct hydride transfer from NADPH, to form the product GSA.</text>
</comment>
<feature type="site" description="Important for activity" evidence="8">
    <location>
        <position position="99"/>
    </location>
</feature>
<evidence type="ECO:0000256" key="2">
    <source>
        <dbReference type="ARBA" id="ARBA00005916"/>
    </source>
</evidence>
<organism evidence="13 14">
    <name type="scientific">Streptantibioticus ferralitis</name>
    <dbReference type="NCBI Taxonomy" id="236510"/>
    <lineage>
        <taxon>Bacteria</taxon>
        <taxon>Bacillati</taxon>
        <taxon>Actinomycetota</taxon>
        <taxon>Actinomycetes</taxon>
        <taxon>Kitasatosporales</taxon>
        <taxon>Streptomycetaceae</taxon>
        <taxon>Streptantibioticus</taxon>
    </lineage>
</organism>
<evidence type="ECO:0000256" key="5">
    <source>
        <dbReference type="ARBA" id="ARBA00023002"/>
    </source>
</evidence>
<keyword evidence="5 8" id="KW-0560">Oxidoreductase</keyword>
<dbReference type="SUPFAM" id="SSF51735">
    <property type="entry name" value="NAD(P)-binding Rossmann-fold domains"/>
    <property type="match status" value="1"/>
</dbReference>
<feature type="binding site" evidence="8">
    <location>
        <position position="109"/>
    </location>
    <ligand>
        <name>substrate</name>
    </ligand>
</feature>
<evidence type="ECO:0000256" key="6">
    <source>
        <dbReference type="ARBA" id="ARBA00023244"/>
    </source>
</evidence>
<feature type="domain" description="Quinate/shikimate 5-dehydrogenase/glutamyl-tRNA reductase" evidence="11">
    <location>
        <begin position="173"/>
        <end position="301"/>
    </location>
</feature>
<dbReference type="CDD" id="cd05213">
    <property type="entry name" value="NAD_bind_Glutamyl_tRNA_reduct"/>
    <property type="match status" value="1"/>
</dbReference>
<evidence type="ECO:0000313" key="14">
    <source>
        <dbReference type="Proteomes" id="UP001220022"/>
    </source>
</evidence>
<evidence type="ECO:0000256" key="3">
    <source>
        <dbReference type="ARBA" id="ARBA00012970"/>
    </source>
</evidence>
<dbReference type="Pfam" id="PF00745">
    <property type="entry name" value="GlutR_dimer"/>
    <property type="match status" value="1"/>
</dbReference>
<dbReference type="EC" id="1.2.1.70" evidence="3 8"/>
<keyword evidence="6 8" id="KW-0627">Porphyrin biosynthesis</keyword>
<feature type="binding site" evidence="8">
    <location>
        <begin position="189"/>
        <end position="194"/>
    </location>
    <ligand>
        <name>NADP(+)</name>
        <dbReference type="ChEBI" id="CHEBI:58349"/>
    </ligand>
</feature>
<evidence type="ECO:0000256" key="7">
    <source>
        <dbReference type="ARBA" id="ARBA00047464"/>
    </source>
</evidence>
<dbReference type="Gene3D" id="3.30.460.30">
    <property type="entry name" value="Glutamyl-tRNA reductase, N-terminal domain"/>
    <property type="match status" value="1"/>
</dbReference>
<dbReference type="GO" id="GO:0008883">
    <property type="term" value="F:glutamyl-tRNA reductase activity"/>
    <property type="evidence" value="ECO:0007669"/>
    <property type="project" value="UniProtKB-EC"/>
</dbReference>
<comment type="catalytic activity">
    <reaction evidence="7 8 9">
        <text>(S)-4-amino-5-oxopentanoate + tRNA(Glu) + NADP(+) = L-glutamyl-tRNA(Glu) + NADPH + H(+)</text>
        <dbReference type="Rhea" id="RHEA:12344"/>
        <dbReference type="Rhea" id="RHEA-COMP:9663"/>
        <dbReference type="Rhea" id="RHEA-COMP:9680"/>
        <dbReference type="ChEBI" id="CHEBI:15378"/>
        <dbReference type="ChEBI" id="CHEBI:57501"/>
        <dbReference type="ChEBI" id="CHEBI:57783"/>
        <dbReference type="ChEBI" id="CHEBI:58349"/>
        <dbReference type="ChEBI" id="CHEBI:78442"/>
        <dbReference type="ChEBI" id="CHEBI:78520"/>
        <dbReference type="EC" id="1.2.1.70"/>
    </reaction>
</comment>
<dbReference type="PANTHER" id="PTHR43013:SF1">
    <property type="entry name" value="GLUTAMYL-TRNA REDUCTASE"/>
    <property type="match status" value="1"/>
</dbReference>
<evidence type="ECO:0000259" key="11">
    <source>
        <dbReference type="Pfam" id="PF01488"/>
    </source>
</evidence>
<proteinExistence type="inferred from homology"/>
<keyword evidence="14" id="KW-1185">Reference proteome</keyword>
<dbReference type="InterPro" id="IPR036453">
    <property type="entry name" value="GluRdtase_dimer_dom_sf"/>
</dbReference>
<dbReference type="InterPro" id="IPR015896">
    <property type="entry name" value="4pyrrol_synth_GluRdtase_dimer"/>
</dbReference>
<feature type="binding site" evidence="8">
    <location>
        <begin position="114"/>
        <end position="116"/>
    </location>
    <ligand>
        <name>substrate</name>
    </ligand>
</feature>
<dbReference type="InterPro" id="IPR036343">
    <property type="entry name" value="GluRdtase_N_sf"/>
</dbReference>
<comment type="caution">
    <text evidence="13">The sequence shown here is derived from an EMBL/GenBank/DDBJ whole genome shotgun (WGS) entry which is preliminary data.</text>
</comment>
<feature type="binding site" evidence="8">
    <location>
        <begin position="49"/>
        <end position="52"/>
    </location>
    <ligand>
        <name>substrate</name>
    </ligand>
</feature>
<feature type="domain" description="Glutamyl-tRNA reductase N-terminal" evidence="12">
    <location>
        <begin position="6"/>
        <end position="156"/>
    </location>
</feature>
<evidence type="ECO:0000259" key="12">
    <source>
        <dbReference type="Pfam" id="PF05201"/>
    </source>
</evidence>
<feature type="active site" description="Nucleophile" evidence="8">
    <location>
        <position position="50"/>
    </location>
</feature>
<sequence length="433" mass="46116">MTLLSIGTSHHSAPLTTLEATALTTPDVIRLLDRLAESPAVAEAVVLATCNRTELYADTEDADTVLAHFVAALAETGGEDTGELRSMLRVRRRQSAAEHLFTVASGLDSLLVGDHQIRGQVRAAYNLAREHGTVGPVLHGLFQRALRAGKRVETETRLGGAASGLVAIALDAAAELAGPLEGHRALVIGSGNLGSLSAVALHRAGLAEVTVVNRTARAAERLAAELGIRTVAWAQLPEALCRAELVVSATGARNAVLTRDLVVAALAERPGSTKVLIDLALPRDIDPSVASLAGVRLIDLVRLETRLKEASERVPIAEAHRIVAAEARCYETERHRDAATPAIVAMRKSAMAVVDEEVDRLLHRVPTLPGQLRGEVEQTARRIARKLIHRPTVRVREMATETGGHTYVEVLHDLFGPEPAGTARTSNSNGGER</sequence>
<dbReference type="InterPro" id="IPR006151">
    <property type="entry name" value="Shikm_DH/Glu-tRNA_Rdtase"/>
</dbReference>
<feature type="domain" description="Tetrapyrrole biosynthesis glutamyl-tRNA reductase dimerisation" evidence="10">
    <location>
        <begin position="318"/>
        <end position="416"/>
    </location>
</feature>
<dbReference type="InterPro" id="IPR015895">
    <property type="entry name" value="4pyrrol_synth_GluRdtase_N"/>
</dbReference>
<reference evidence="13 14" key="1">
    <citation type="submission" date="2023-03" db="EMBL/GenBank/DDBJ databases">
        <title>Draft genome sequence of type strain Streptomyces ferralitis JCM 14344.</title>
        <authorList>
            <person name="Klaysubun C."/>
            <person name="Duangmal K."/>
        </authorList>
    </citation>
    <scope>NUCLEOTIDE SEQUENCE [LARGE SCALE GENOMIC DNA]</scope>
    <source>
        <strain evidence="13 14">JCM 14344</strain>
    </source>
</reference>
<gene>
    <name evidence="8 13" type="primary">hemA</name>
    <name evidence="13" type="ORF">P2L57_09945</name>
</gene>
<dbReference type="NCBIfam" id="TIGR01035">
    <property type="entry name" value="hemA"/>
    <property type="match status" value="1"/>
</dbReference>
<dbReference type="InterPro" id="IPR000343">
    <property type="entry name" value="4pyrrol_synth_GluRdtase"/>
</dbReference>
<protein>
    <recommendedName>
        <fullName evidence="3 8">Glutamyl-tRNA reductase</fullName>
        <shortName evidence="8">GluTR</shortName>
        <ecNumber evidence="3 8">1.2.1.70</ecNumber>
    </recommendedName>
</protein>
<dbReference type="Gene3D" id="3.40.50.720">
    <property type="entry name" value="NAD(P)-binding Rossmann-like Domain"/>
    <property type="match status" value="1"/>
</dbReference>
<name>A0ABT5YZ21_9ACTN</name>